<dbReference type="InterPro" id="IPR036937">
    <property type="entry name" value="Adhesion_dom_fimbrial_sf"/>
</dbReference>
<evidence type="ECO:0000256" key="4">
    <source>
        <dbReference type="ARBA" id="ARBA00023263"/>
    </source>
</evidence>
<evidence type="ECO:0000256" key="3">
    <source>
        <dbReference type="ARBA" id="ARBA00022729"/>
    </source>
</evidence>
<dbReference type="InterPro" id="IPR050263">
    <property type="entry name" value="Bact_Fimbrial_Adh_Pro"/>
</dbReference>
<name>A0ABV1ZD11_9ENTR</name>
<feature type="domain" description="Fimbrial-type adhesion" evidence="6">
    <location>
        <begin position="195"/>
        <end position="366"/>
    </location>
</feature>
<protein>
    <submittedName>
        <fullName evidence="7">Fimbrial protein</fullName>
    </submittedName>
</protein>
<dbReference type="EMBL" id="JBEBZA010000004">
    <property type="protein sequence ID" value="MES0425487.1"/>
    <property type="molecule type" value="Genomic_DNA"/>
</dbReference>
<proteinExistence type="inferred from homology"/>
<feature type="chain" id="PRO_5046397842" evidence="5">
    <location>
        <begin position="19"/>
        <end position="367"/>
    </location>
</feature>
<reference evidence="8" key="1">
    <citation type="journal article" date="2024" name="Commun. Biol.">
        <title>Bacillamide D produced by Bacillus cereus from the mouse intestinal bacterial collection (miBC) is a potent cytotoxin in vitro.</title>
        <authorList>
            <person name="Hohmann M."/>
            <person name="Brunner V."/>
            <person name="Johannes W."/>
            <person name="Schum D."/>
            <person name="Carroll L.M."/>
            <person name="Liu T."/>
            <person name="Sasaki D."/>
            <person name="Bosch J."/>
            <person name="Clavel T."/>
            <person name="Sieber S.A."/>
            <person name="Zeller G."/>
            <person name="Tschurtschenthaler M."/>
            <person name="Janssen K.P."/>
            <person name="Gulder T.A.M."/>
        </authorList>
    </citation>
    <scope>NUCLEOTIDE SEQUENCE [LARGE SCALE GENOMIC DNA]</scope>
    <source>
        <strain evidence="8">LK_304 Iso 8</strain>
    </source>
</reference>
<evidence type="ECO:0000313" key="7">
    <source>
        <dbReference type="EMBL" id="MES0425487.1"/>
    </source>
</evidence>
<evidence type="ECO:0000256" key="2">
    <source>
        <dbReference type="ARBA" id="ARBA00006671"/>
    </source>
</evidence>
<comment type="subcellular location">
    <subcellularLocation>
        <location evidence="1">Fimbrium</location>
    </subcellularLocation>
</comment>
<feature type="signal peptide" evidence="5">
    <location>
        <begin position="1"/>
        <end position="18"/>
    </location>
</feature>
<keyword evidence="8" id="KW-1185">Reference proteome</keyword>
<keyword evidence="4" id="KW-0281">Fimbrium</keyword>
<accession>A0ABV1ZD11</accession>
<evidence type="ECO:0000313" key="8">
    <source>
        <dbReference type="Proteomes" id="UP001467192"/>
    </source>
</evidence>
<dbReference type="Proteomes" id="UP001467192">
    <property type="component" value="Unassembled WGS sequence"/>
</dbReference>
<dbReference type="Pfam" id="PF00419">
    <property type="entry name" value="Fimbrial"/>
    <property type="match status" value="1"/>
</dbReference>
<dbReference type="PANTHER" id="PTHR33420">
    <property type="entry name" value="FIMBRIAL SUBUNIT ELFA-RELATED"/>
    <property type="match status" value="1"/>
</dbReference>
<dbReference type="RefSeq" id="WP_154817354.1">
    <property type="nucleotide sequence ID" value="NZ_JBBNPZ010000004.1"/>
</dbReference>
<dbReference type="Gene3D" id="2.60.40.3310">
    <property type="match status" value="1"/>
</dbReference>
<dbReference type="InterPro" id="IPR000259">
    <property type="entry name" value="Adhesion_dom_fimbrial"/>
</dbReference>
<sequence length="367" mass="38832">MYRLVLTVLLLYPFSTFATCVLNTSDTSMLQQEQTVQIPLNHQMISVGQDMPVGSVIYSQTYRSGLSNYKVSCASSGGYFRVSRQIVYTPMPVSGYSGGAYTKVYETGIPGVGVSIWNGVMNMWPNESITCTGLDGINCTISDPYSVNAFDITFIKTGDITPGLLDASSLPTVSISLGKQTENYVKIATYSFIGSIQVSTSTCTTPDYTVPLGNWSQTRFKSKGSASAWVTASIVLTNCTRAIGNTTTGNVWSENASVIAVGTIQPNPWTVSFSSVSGVIDADNGIIATDTSATDAAQGVGIQLSQGLPDSAGTNLIKISDSAITGTLPTTGETSYVIPLSARIIQTEDSVVAGNITGKVVYTLNYL</sequence>
<evidence type="ECO:0000259" key="6">
    <source>
        <dbReference type="Pfam" id="PF00419"/>
    </source>
</evidence>
<keyword evidence="3 5" id="KW-0732">Signal</keyword>
<comment type="caution">
    <text evidence="7">The sequence shown here is derived from an EMBL/GenBank/DDBJ whole genome shotgun (WGS) entry which is preliminary data.</text>
</comment>
<evidence type="ECO:0000256" key="1">
    <source>
        <dbReference type="ARBA" id="ARBA00004561"/>
    </source>
</evidence>
<dbReference type="SUPFAM" id="SSF49401">
    <property type="entry name" value="Bacterial adhesins"/>
    <property type="match status" value="1"/>
</dbReference>
<comment type="similarity">
    <text evidence="2">Belongs to the fimbrial protein family.</text>
</comment>
<gene>
    <name evidence="7" type="ORF">ABMC12_04170</name>
</gene>
<dbReference type="InterPro" id="IPR008966">
    <property type="entry name" value="Adhesion_dom_sf"/>
</dbReference>
<evidence type="ECO:0000256" key="5">
    <source>
        <dbReference type="SAM" id="SignalP"/>
    </source>
</evidence>
<organism evidence="7 8">
    <name type="scientific">Enterobacter intestinihominis</name>
    <dbReference type="NCBI Taxonomy" id="3133180"/>
    <lineage>
        <taxon>Bacteria</taxon>
        <taxon>Pseudomonadati</taxon>
        <taxon>Pseudomonadota</taxon>
        <taxon>Gammaproteobacteria</taxon>
        <taxon>Enterobacterales</taxon>
        <taxon>Enterobacteriaceae</taxon>
        <taxon>Enterobacter</taxon>
    </lineage>
</organism>
<dbReference type="PANTHER" id="PTHR33420:SF3">
    <property type="entry name" value="FIMBRIAL SUBUNIT ELFA"/>
    <property type="match status" value="1"/>
</dbReference>
<dbReference type="Gene3D" id="2.60.40.1090">
    <property type="entry name" value="Fimbrial-type adhesion domain"/>
    <property type="match status" value="1"/>
</dbReference>